<evidence type="ECO:0000313" key="2">
    <source>
        <dbReference type="Proteomes" id="UP000828390"/>
    </source>
</evidence>
<keyword evidence="2" id="KW-1185">Reference proteome</keyword>
<dbReference type="InterPro" id="IPR008042">
    <property type="entry name" value="Retrotrans_Pao"/>
</dbReference>
<evidence type="ECO:0000313" key="1">
    <source>
        <dbReference type="EMBL" id="KAH3889466.1"/>
    </source>
</evidence>
<dbReference type="EMBL" id="JAIWYP010000001">
    <property type="protein sequence ID" value="KAH3889466.1"/>
    <property type="molecule type" value="Genomic_DNA"/>
</dbReference>
<comment type="caution">
    <text evidence="1">The sequence shown here is derived from an EMBL/GenBank/DDBJ whole genome shotgun (WGS) entry which is preliminary data.</text>
</comment>
<dbReference type="Proteomes" id="UP000828390">
    <property type="component" value="Unassembled WGS sequence"/>
</dbReference>
<protein>
    <submittedName>
        <fullName evidence="1">Uncharacterized protein</fullName>
    </submittedName>
</protein>
<organism evidence="1 2">
    <name type="scientific">Dreissena polymorpha</name>
    <name type="common">Zebra mussel</name>
    <name type="synonym">Mytilus polymorpha</name>
    <dbReference type="NCBI Taxonomy" id="45954"/>
    <lineage>
        <taxon>Eukaryota</taxon>
        <taxon>Metazoa</taxon>
        <taxon>Spiralia</taxon>
        <taxon>Lophotrochozoa</taxon>
        <taxon>Mollusca</taxon>
        <taxon>Bivalvia</taxon>
        <taxon>Autobranchia</taxon>
        <taxon>Heteroconchia</taxon>
        <taxon>Euheterodonta</taxon>
        <taxon>Imparidentia</taxon>
        <taxon>Neoheterodontei</taxon>
        <taxon>Myida</taxon>
        <taxon>Dreissenoidea</taxon>
        <taxon>Dreissenidae</taxon>
        <taxon>Dreissena</taxon>
    </lineage>
</organism>
<sequence length="81" mass="8872">MDANDDIVTKTFASSDNTKYTEVKVLGHKSDLQNDSLTICGPSISTHQTVVTKRMLLSQKASVFDPVGLFCPVILRGKVFL</sequence>
<gene>
    <name evidence="1" type="ORF">DPMN_013522</name>
</gene>
<dbReference type="AlphaFoldDB" id="A0A9D4N7X6"/>
<reference evidence="1" key="1">
    <citation type="journal article" date="2019" name="bioRxiv">
        <title>The Genome of the Zebra Mussel, Dreissena polymorpha: A Resource for Invasive Species Research.</title>
        <authorList>
            <person name="McCartney M.A."/>
            <person name="Auch B."/>
            <person name="Kono T."/>
            <person name="Mallez S."/>
            <person name="Zhang Y."/>
            <person name="Obille A."/>
            <person name="Becker A."/>
            <person name="Abrahante J.E."/>
            <person name="Garbe J."/>
            <person name="Badalamenti J.P."/>
            <person name="Herman A."/>
            <person name="Mangelson H."/>
            <person name="Liachko I."/>
            <person name="Sullivan S."/>
            <person name="Sone E.D."/>
            <person name="Koren S."/>
            <person name="Silverstein K.A.T."/>
            <person name="Beckman K.B."/>
            <person name="Gohl D.M."/>
        </authorList>
    </citation>
    <scope>NUCLEOTIDE SEQUENCE</scope>
    <source>
        <strain evidence="1">Duluth1</strain>
        <tissue evidence="1">Whole animal</tissue>
    </source>
</reference>
<proteinExistence type="predicted"/>
<accession>A0A9D4N7X6</accession>
<reference evidence="1" key="2">
    <citation type="submission" date="2020-11" db="EMBL/GenBank/DDBJ databases">
        <authorList>
            <person name="McCartney M.A."/>
            <person name="Auch B."/>
            <person name="Kono T."/>
            <person name="Mallez S."/>
            <person name="Becker A."/>
            <person name="Gohl D.M."/>
            <person name="Silverstein K.A.T."/>
            <person name="Koren S."/>
            <person name="Bechman K.B."/>
            <person name="Herman A."/>
            <person name="Abrahante J.E."/>
            <person name="Garbe J."/>
        </authorList>
    </citation>
    <scope>NUCLEOTIDE SEQUENCE</scope>
    <source>
        <strain evidence="1">Duluth1</strain>
        <tissue evidence="1">Whole animal</tissue>
    </source>
</reference>
<dbReference type="Pfam" id="PF05380">
    <property type="entry name" value="Peptidase_A17"/>
    <property type="match status" value="1"/>
</dbReference>
<name>A0A9D4N7X6_DREPO</name>